<reference evidence="3 4" key="1">
    <citation type="submission" date="2015-05" db="EMBL/GenBank/DDBJ databases">
        <title>Comparison of genome.</title>
        <authorList>
            <person name="Zheng Z."/>
            <person name="Sun M."/>
        </authorList>
    </citation>
    <scope>NUCLEOTIDE SEQUENCE [LARGE SCALE GENOMIC DNA]</scope>
    <source>
        <strain evidence="3 4">G25-74</strain>
    </source>
</reference>
<sequence>MKKFALITGASGGIGSAIAEELASQGWNLYLHYNENKQNVLDLINQLSHYEVECMPIYADLSTKEGAHQLSRNVFQIDAIVYSSGSAPYGLFSDLTEEEMDKMWQLHVKSPMVLIQSLLSRLMQRSSSRIVLISSIWGQTGAACEVLYSTVKGAQIAFVKSLSKEIARSSVRINCVAPGAVKTNMIAPFDNQELEEMELAIPLGYIAEPKDISGTVSFLLSERSSYITGQVLAVNGGWYT</sequence>
<dbReference type="RefSeq" id="WP_064467927.1">
    <property type="nucleotide sequence ID" value="NZ_LDJR01000037.1"/>
</dbReference>
<protein>
    <submittedName>
        <fullName evidence="3">3-ketoacyl-ACP reductase</fullName>
        <ecNumber evidence="3">1.1.1.100</ecNumber>
    </submittedName>
</protein>
<evidence type="ECO:0000313" key="4">
    <source>
        <dbReference type="Proteomes" id="UP000077881"/>
    </source>
</evidence>
<dbReference type="Proteomes" id="UP000077881">
    <property type="component" value="Unassembled WGS sequence"/>
</dbReference>
<dbReference type="AlphaFoldDB" id="A0A177ZX67"/>
<keyword evidence="4" id="KW-1185">Reference proteome</keyword>
<dbReference type="FunFam" id="3.40.50.720:FF:000173">
    <property type="entry name" value="3-oxoacyl-[acyl-carrier protein] reductase"/>
    <property type="match status" value="1"/>
</dbReference>
<dbReference type="PANTHER" id="PTHR42879:SF2">
    <property type="entry name" value="3-OXOACYL-[ACYL-CARRIER-PROTEIN] REDUCTASE FABG"/>
    <property type="match status" value="1"/>
</dbReference>
<dbReference type="Pfam" id="PF13561">
    <property type="entry name" value="adh_short_C2"/>
    <property type="match status" value="1"/>
</dbReference>
<dbReference type="SUPFAM" id="SSF51735">
    <property type="entry name" value="NAD(P)-binding Rossmann-fold domains"/>
    <property type="match status" value="1"/>
</dbReference>
<dbReference type="InterPro" id="IPR036291">
    <property type="entry name" value="NAD(P)-bd_dom_sf"/>
</dbReference>
<dbReference type="EMBL" id="LDJR01000037">
    <property type="protein sequence ID" value="OAK72501.1"/>
    <property type="molecule type" value="Genomic_DNA"/>
</dbReference>
<keyword evidence="2 3" id="KW-0560">Oxidoreductase</keyword>
<accession>A0A177ZX67</accession>
<comment type="caution">
    <text evidence="3">The sequence shown here is derived from an EMBL/GenBank/DDBJ whole genome shotgun (WGS) entry which is preliminary data.</text>
</comment>
<proteinExistence type="inferred from homology"/>
<dbReference type="PRINTS" id="PR00081">
    <property type="entry name" value="GDHRDH"/>
</dbReference>
<comment type="similarity">
    <text evidence="1">Belongs to the short-chain dehydrogenases/reductases (SDR) family.</text>
</comment>
<dbReference type="PATRIC" id="fig|217031.6.peg.1668"/>
<organism evidence="3 4">
    <name type="scientific">Lederbergia galactosidilytica</name>
    <dbReference type="NCBI Taxonomy" id="217031"/>
    <lineage>
        <taxon>Bacteria</taxon>
        <taxon>Bacillati</taxon>
        <taxon>Bacillota</taxon>
        <taxon>Bacilli</taxon>
        <taxon>Bacillales</taxon>
        <taxon>Bacillaceae</taxon>
        <taxon>Lederbergia</taxon>
    </lineage>
</organism>
<dbReference type="InterPro" id="IPR050259">
    <property type="entry name" value="SDR"/>
</dbReference>
<evidence type="ECO:0000256" key="2">
    <source>
        <dbReference type="ARBA" id="ARBA00023002"/>
    </source>
</evidence>
<dbReference type="OrthoDB" id="9803333at2"/>
<evidence type="ECO:0000313" key="3">
    <source>
        <dbReference type="EMBL" id="OAK72501.1"/>
    </source>
</evidence>
<dbReference type="NCBIfam" id="NF047420">
    <property type="entry name" value="EF_P_mod_YmfI"/>
    <property type="match status" value="1"/>
</dbReference>
<dbReference type="EC" id="1.1.1.100" evidence="3"/>
<dbReference type="CDD" id="cd05233">
    <property type="entry name" value="SDR_c"/>
    <property type="match status" value="1"/>
</dbReference>
<evidence type="ECO:0000256" key="1">
    <source>
        <dbReference type="ARBA" id="ARBA00006484"/>
    </source>
</evidence>
<gene>
    <name evidence="3" type="primary">fabG</name>
    <name evidence="3" type="ORF">ABB05_07875</name>
</gene>
<dbReference type="STRING" id="217031.ABB05_07875"/>
<dbReference type="PANTHER" id="PTHR42879">
    <property type="entry name" value="3-OXOACYL-(ACYL-CARRIER-PROTEIN) REDUCTASE"/>
    <property type="match status" value="1"/>
</dbReference>
<name>A0A177ZX67_9BACI</name>
<dbReference type="InterPro" id="IPR002347">
    <property type="entry name" value="SDR_fam"/>
</dbReference>
<dbReference type="Gene3D" id="3.40.50.720">
    <property type="entry name" value="NAD(P)-binding Rossmann-like Domain"/>
    <property type="match status" value="1"/>
</dbReference>
<dbReference type="GO" id="GO:0004316">
    <property type="term" value="F:3-oxoacyl-[acyl-carrier-protein] reductase (NADPH) activity"/>
    <property type="evidence" value="ECO:0007669"/>
    <property type="project" value="UniProtKB-EC"/>
</dbReference>